<evidence type="ECO:0000256" key="1">
    <source>
        <dbReference type="ARBA" id="ARBA00004651"/>
    </source>
</evidence>
<protein>
    <submittedName>
        <fullName evidence="9">ComEC/Rec2 family competence protein</fullName>
    </submittedName>
</protein>
<dbReference type="PANTHER" id="PTHR30619:SF7">
    <property type="entry name" value="BETA-LACTAMASE DOMAIN PROTEIN"/>
    <property type="match status" value="1"/>
</dbReference>
<dbReference type="Proteomes" id="UP000461010">
    <property type="component" value="Unassembled WGS sequence"/>
</dbReference>
<keyword evidence="3 6" id="KW-0812">Transmembrane</keyword>
<keyword evidence="5 6" id="KW-0472">Membrane</keyword>
<dbReference type="PANTHER" id="PTHR30619">
    <property type="entry name" value="DNA INTERNALIZATION/COMPETENCE PROTEIN COMEC/REC2"/>
    <property type="match status" value="1"/>
</dbReference>
<feature type="transmembrane region" description="Helical" evidence="6">
    <location>
        <begin position="395"/>
        <end position="411"/>
    </location>
</feature>
<evidence type="ECO:0000256" key="6">
    <source>
        <dbReference type="SAM" id="Phobius"/>
    </source>
</evidence>
<dbReference type="EMBL" id="WFKJ01000028">
    <property type="protein sequence ID" value="KAB7890108.1"/>
    <property type="molecule type" value="Genomic_DNA"/>
</dbReference>
<evidence type="ECO:0000313" key="9">
    <source>
        <dbReference type="EMBL" id="KAB7890877.1"/>
    </source>
</evidence>
<keyword evidence="10" id="KW-1185">Reference proteome</keyword>
<evidence type="ECO:0000256" key="2">
    <source>
        <dbReference type="ARBA" id="ARBA00022475"/>
    </source>
</evidence>
<dbReference type="InterPro" id="IPR052159">
    <property type="entry name" value="Competence_DNA_uptake"/>
</dbReference>
<dbReference type="GO" id="GO:0005886">
    <property type="term" value="C:plasma membrane"/>
    <property type="evidence" value="ECO:0007669"/>
    <property type="project" value="UniProtKB-SubCell"/>
</dbReference>
<feature type="transmembrane region" description="Helical" evidence="6">
    <location>
        <begin position="367"/>
        <end position="388"/>
    </location>
</feature>
<keyword evidence="4 6" id="KW-1133">Transmembrane helix</keyword>
<dbReference type="InterPro" id="IPR004477">
    <property type="entry name" value="ComEC_N"/>
</dbReference>
<accession>A0A6L4WW91</accession>
<feature type="transmembrane region" description="Helical" evidence="6">
    <location>
        <begin position="331"/>
        <end position="355"/>
    </location>
</feature>
<sequence>MILKQIKTSKNLLLFISVLFIIFLINISIEYSKYKELKYEELFETEVLIVNIYEKEKVNTLKLKNKDFKFFTSVSKELDLNKLDLLQIAFLTKNIDFIDFLKGFYAKSIYLDKIHKNTTLKDKIIDKINFYHKSHKIKEVFKALFLAIPVSTELRDTFANYGITHLIALSGFHLSVLSFLLYWIIYFPYDFFHKRYYPYRNKKFDLLLIILGVLFFYLLLTDIVASLLRAFIMLSLGIFLLRSNIKLFSFTSLLFTFLIIISLLPKYIFSISLWFSLWGVFYIFLYIKYFNEIKSIIIKVLLFNFWIYFAMNPIVHYFFTNTTYEQLYSPFLTIAFTLFYPFELFAHLFGFTGFLDSYLEVFLSKEFYVFEVSTPLWFFISFILLSFASIGSKKAFIILNITLFIYTGYLFL</sequence>
<dbReference type="AlphaFoldDB" id="A0A6L4WW91"/>
<feature type="transmembrane region" description="Helical" evidence="6">
    <location>
        <begin position="12"/>
        <end position="29"/>
    </location>
</feature>
<evidence type="ECO:0000313" key="10">
    <source>
        <dbReference type="Proteomes" id="UP000461010"/>
    </source>
</evidence>
<gene>
    <name evidence="8" type="ORF">GBG18_09605</name>
    <name evidence="9" type="ORF">GBG19_01945</name>
</gene>
<feature type="transmembrane region" description="Helical" evidence="6">
    <location>
        <begin position="245"/>
        <end position="264"/>
    </location>
</feature>
<dbReference type="Proteomes" id="UP000472839">
    <property type="component" value="Unassembled WGS sequence"/>
</dbReference>
<evidence type="ECO:0000259" key="7">
    <source>
        <dbReference type="Pfam" id="PF03772"/>
    </source>
</evidence>
<evidence type="ECO:0000256" key="3">
    <source>
        <dbReference type="ARBA" id="ARBA00022692"/>
    </source>
</evidence>
<evidence type="ECO:0000313" key="8">
    <source>
        <dbReference type="EMBL" id="KAB7890108.1"/>
    </source>
</evidence>
<proteinExistence type="predicted"/>
<reference evidence="10 11" key="1">
    <citation type="submission" date="2019-10" db="EMBL/GenBank/DDBJ databases">
        <title>Poseidonibacter ostreae sp. nov., isolated from the gut of the Ostrea denselamellosa.</title>
        <authorList>
            <person name="Choi A."/>
        </authorList>
    </citation>
    <scope>NUCLEOTIDE SEQUENCE [LARGE SCALE GENOMIC DNA]</scope>
    <source>
        <strain evidence="9 11">SJOD-M-33</strain>
        <strain evidence="8 10">SJOD-M-5</strain>
    </source>
</reference>
<feature type="domain" description="ComEC/Rec2-related protein" evidence="7">
    <location>
        <begin position="150"/>
        <end position="406"/>
    </location>
</feature>
<feature type="transmembrane region" description="Helical" evidence="6">
    <location>
        <begin position="296"/>
        <end position="319"/>
    </location>
</feature>
<comment type="subcellular location">
    <subcellularLocation>
        <location evidence="1">Cell membrane</location>
        <topology evidence="1">Multi-pass membrane protein</topology>
    </subcellularLocation>
</comment>
<dbReference type="EMBL" id="WFKK01000003">
    <property type="protein sequence ID" value="KAB7890877.1"/>
    <property type="molecule type" value="Genomic_DNA"/>
</dbReference>
<name>A0A6L4WW91_9BACT</name>
<comment type="caution">
    <text evidence="9">The sequence shown here is derived from an EMBL/GenBank/DDBJ whole genome shotgun (WGS) entry which is preliminary data.</text>
</comment>
<evidence type="ECO:0000256" key="5">
    <source>
        <dbReference type="ARBA" id="ARBA00023136"/>
    </source>
</evidence>
<feature type="transmembrane region" description="Helical" evidence="6">
    <location>
        <begin position="206"/>
        <end position="239"/>
    </location>
</feature>
<dbReference type="NCBIfam" id="TIGR00360">
    <property type="entry name" value="ComEC_N-term"/>
    <property type="match status" value="1"/>
</dbReference>
<organism evidence="9 11">
    <name type="scientific">Poseidonibacter ostreae</name>
    <dbReference type="NCBI Taxonomy" id="2654171"/>
    <lineage>
        <taxon>Bacteria</taxon>
        <taxon>Pseudomonadati</taxon>
        <taxon>Campylobacterota</taxon>
        <taxon>Epsilonproteobacteria</taxon>
        <taxon>Campylobacterales</taxon>
        <taxon>Arcobacteraceae</taxon>
        <taxon>Poseidonibacter</taxon>
    </lineage>
</organism>
<evidence type="ECO:0000313" key="11">
    <source>
        <dbReference type="Proteomes" id="UP000472839"/>
    </source>
</evidence>
<feature type="transmembrane region" description="Helical" evidence="6">
    <location>
        <begin position="163"/>
        <end position="185"/>
    </location>
</feature>
<feature type="transmembrane region" description="Helical" evidence="6">
    <location>
        <begin position="271"/>
        <end position="290"/>
    </location>
</feature>
<dbReference type="Pfam" id="PF03772">
    <property type="entry name" value="Competence"/>
    <property type="match status" value="1"/>
</dbReference>
<keyword evidence="2" id="KW-1003">Cell membrane</keyword>
<evidence type="ECO:0000256" key="4">
    <source>
        <dbReference type="ARBA" id="ARBA00022989"/>
    </source>
</evidence>